<dbReference type="PANTHER" id="PTHR13191:SF0">
    <property type="entry name" value="RIBOSOMAL RNA-PROCESSING PROTEIN 7 HOMOLOG A-RELATED"/>
    <property type="match status" value="1"/>
</dbReference>
<dbReference type="GO" id="GO:0034456">
    <property type="term" value="C:UTP-C complex"/>
    <property type="evidence" value="ECO:0007669"/>
    <property type="project" value="TreeGrafter"/>
</dbReference>
<evidence type="ECO:0000256" key="2">
    <source>
        <dbReference type="SAM" id="Coils"/>
    </source>
</evidence>
<dbReference type="GO" id="GO:0006364">
    <property type="term" value="P:rRNA processing"/>
    <property type="evidence" value="ECO:0007669"/>
    <property type="project" value="TreeGrafter"/>
</dbReference>
<dbReference type="InterPro" id="IPR024326">
    <property type="entry name" value="RRP7_C"/>
</dbReference>
<feature type="domain" description="Ribosomal RNA-processing protein 7 C-terminal" evidence="4">
    <location>
        <begin position="206"/>
        <end position="304"/>
    </location>
</feature>
<evidence type="ECO:0000256" key="3">
    <source>
        <dbReference type="SAM" id="MobiDB-lite"/>
    </source>
</evidence>
<protein>
    <recommendedName>
        <fullName evidence="4">Ribosomal RNA-processing protein 7 C-terminal domain-containing protein</fullName>
    </recommendedName>
</protein>
<organism evidence="5 6">
    <name type="scientific">Kalanchoe fedtschenkoi</name>
    <name type="common">Lavender scallops</name>
    <name type="synonym">South American air plant</name>
    <dbReference type="NCBI Taxonomy" id="63787"/>
    <lineage>
        <taxon>Eukaryota</taxon>
        <taxon>Viridiplantae</taxon>
        <taxon>Streptophyta</taxon>
        <taxon>Embryophyta</taxon>
        <taxon>Tracheophyta</taxon>
        <taxon>Spermatophyta</taxon>
        <taxon>Magnoliopsida</taxon>
        <taxon>eudicotyledons</taxon>
        <taxon>Gunneridae</taxon>
        <taxon>Pentapetalae</taxon>
        <taxon>Saxifragales</taxon>
        <taxon>Crassulaceae</taxon>
        <taxon>Kalanchoe</taxon>
    </lineage>
</organism>
<feature type="region of interest" description="Disordered" evidence="3">
    <location>
        <begin position="133"/>
        <end position="157"/>
    </location>
</feature>
<dbReference type="GO" id="GO:0000028">
    <property type="term" value="P:ribosomal small subunit assembly"/>
    <property type="evidence" value="ECO:0007669"/>
    <property type="project" value="TreeGrafter"/>
</dbReference>
<name>A0A7N0VIR2_KALFE</name>
<proteinExistence type="inferred from homology"/>
<keyword evidence="6" id="KW-1185">Reference proteome</keyword>
<evidence type="ECO:0000256" key="1">
    <source>
        <dbReference type="ARBA" id="ARBA00006110"/>
    </source>
</evidence>
<evidence type="ECO:0000259" key="4">
    <source>
        <dbReference type="Pfam" id="PF12923"/>
    </source>
</evidence>
<feature type="region of interest" description="Disordered" evidence="3">
    <location>
        <begin position="82"/>
        <end position="103"/>
    </location>
</feature>
<dbReference type="AlphaFoldDB" id="A0A7N0VIR2"/>
<reference evidence="5" key="1">
    <citation type="submission" date="2021-01" db="UniProtKB">
        <authorList>
            <consortium name="EnsemblPlants"/>
        </authorList>
    </citation>
    <scope>IDENTIFICATION</scope>
</reference>
<dbReference type="InterPro" id="IPR040446">
    <property type="entry name" value="RRP7"/>
</dbReference>
<accession>A0A7N0VIR2</accession>
<feature type="coiled-coil region" evidence="2">
    <location>
        <begin position="271"/>
        <end position="298"/>
    </location>
</feature>
<dbReference type="EnsemblPlants" id="Kaladp0921s0023.1.v1.1">
    <property type="protein sequence ID" value="Kaladp0921s0023.1.v1.1"/>
    <property type="gene ID" value="Kaladp0921s0023.v1.1"/>
</dbReference>
<comment type="similarity">
    <text evidence="1">Belongs to the RRP7 family.</text>
</comment>
<feature type="compositionally biased region" description="Basic residues" evidence="3">
    <location>
        <begin position="135"/>
        <end position="147"/>
    </location>
</feature>
<evidence type="ECO:0000313" key="5">
    <source>
        <dbReference type="EnsemblPlants" id="Kaladp0921s0023.1.v1.1"/>
    </source>
</evidence>
<sequence length="304" mass="34264">MTQLVCVCNREKVRLDKKPSGGPKMIGNEHGVVKAVKVKNVKVVDSGIMVAIGGKMKRPKRETAKESNANSGEAVNGVVGSVGRAKHKSIDETASRKKKRKDKDIVEALDEEVSISGIDEEIEIAADRVEDASKSFHRNKKKKKNRNHTSSNEGLGLKQKVGEVMEDVVLYMSYGDEDCSTGMEMTCKRGQREYNRISEKKVDYPMERKEREAHIVEDGWTVVEHHKGRKKLTDGESGAAVGSVSQAAVQDKLTKKKQNGIGPDFYRFQKREAQRNELMMLQSKFDEDRQQIQQLRAARKFRPY</sequence>
<dbReference type="GO" id="GO:0032545">
    <property type="term" value="C:CURI complex"/>
    <property type="evidence" value="ECO:0007669"/>
    <property type="project" value="TreeGrafter"/>
</dbReference>
<dbReference type="Proteomes" id="UP000594263">
    <property type="component" value="Unplaced"/>
</dbReference>
<evidence type="ECO:0000313" key="6">
    <source>
        <dbReference type="Proteomes" id="UP000594263"/>
    </source>
</evidence>
<dbReference type="Gramene" id="Kaladp0921s0023.1.v1.1">
    <property type="protein sequence ID" value="Kaladp0921s0023.1.v1.1"/>
    <property type="gene ID" value="Kaladp0921s0023.v1.1"/>
</dbReference>
<keyword evidence="2" id="KW-0175">Coiled coil</keyword>
<dbReference type="PANTHER" id="PTHR13191">
    <property type="entry name" value="RIBOSOMAL RNA PROCESSING PROTEIN 7-RELATED"/>
    <property type="match status" value="1"/>
</dbReference>
<dbReference type="Gene3D" id="6.10.250.1770">
    <property type="match status" value="1"/>
</dbReference>
<dbReference type="Pfam" id="PF12923">
    <property type="entry name" value="RRP7"/>
    <property type="match status" value="1"/>
</dbReference>